<name>A0ACA9SLW8_9GLOM</name>
<accession>A0ACA9SLW8</accession>
<protein>
    <submittedName>
        <fullName evidence="1">14305_t:CDS:1</fullName>
    </submittedName>
</protein>
<gene>
    <name evidence="1" type="ORF">RPERSI_LOCUS32388</name>
</gene>
<sequence length="64" mass="7419">SPHNKPALISSNNKSAPISSYDESALVLAHQRFVLVLDILFYELINKINELEKRTEYFIITRKE</sequence>
<feature type="non-terminal residue" evidence="1">
    <location>
        <position position="64"/>
    </location>
</feature>
<dbReference type="Proteomes" id="UP000789920">
    <property type="component" value="Unassembled WGS sequence"/>
</dbReference>
<reference evidence="1" key="1">
    <citation type="submission" date="2021-06" db="EMBL/GenBank/DDBJ databases">
        <authorList>
            <person name="Kallberg Y."/>
            <person name="Tangrot J."/>
            <person name="Rosling A."/>
        </authorList>
    </citation>
    <scope>NUCLEOTIDE SEQUENCE</scope>
    <source>
        <strain evidence="1">MA461A</strain>
    </source>
</reference>
<organism evidence="1 2">
    <name type="scientific">Racocetra persica</name>
    <dbReference type="NCBI Taxonomy" id="160502"/>
    <lineage>
        <taxon>Eukaryota</taxon>
        <taxon>Fungi</taxon>
        <taxon>Fungi incertae sedis</taxon>
        <taxon>Mucoromycota</taxon>
        <taxon>Glomeromycotina</taxon>
        <taxon>Glomeromycetes</taxon>
        <taxon>Diversisporales</taxon>
        <taxon>Gigasporaceae</taxon>
        <taxon>Racocetra</taxon>
    </lineage>
</organism>
<proteinExistence type="predicted"/>
<comment type="caution">
    <text evidence="1">The sequence shown here is derived from an EMBL/GenBank/DDBJ whole genome shotgun (WGS) entry which is preliminary data.</text>
</comment>
<feature type="non-terminal residue" evidence="1">
    <location>
        <position position="1"/>
    </location>
</feature>
<keyword evidence="2" id="KW-1185">Reference proteome</keyword>
<dbReference type="EMBL" id="CAJVQC010134817">
    <property type="protein sequence ID" value="CAG8842590.1"/>
    <property type="molecule type" value="Genomic_DNA"/>
</dbReference>
<evidence type="ECO:0000313" key="2">
    <source>
        <dbReference type="Proteomes" id="UP000789920"/>
    </source>
</evidence>
<evidence type="ECO:0000313" key="1">
    <source>
        <dbReference type="EMBL" id="CAG8842590.1"/>
    </source>
</evidence>